<keyword evidence="2" id="KW-1185">Reference proteome</keyword>
<evidence type="ECO:0000313" key="2">
    <source>
        <dbReference type="Proteomes" id="UP001565474"/>
    </source>
</evidence>
<sequence length="64" mass="7107">MDEGIGSNMPSNAQNAAYGLGIRRRLARMFGNERRRIEPAFSLLFSLPGTSSFTAATNWEWATI</sequence>
<protein>
    <recommendedName>
        <fullName evidence="3">Transposase DDE domain-containing protein</fullName>
    </recommendedName>
</protein>
<dbReference type="Proteomes" id="UP001565474">
    <property type="component" value="Unassembled WGS sequence"/>
</dbReference>
<gene>
    <name evidence="1" type="ORF">ABH992_002354</name>
</gene>
<accession>A0ABV4GG17</accession>
<evidence type="ECO:0000313" key="1">
    <source>
        <dbReference type="EMBL" id="MEY9469955.1"/>
    </source>
</evidence>
<name>A0ABV4GG17_9BRAD</name>
<proteinExistence type="predicted"/>
<comment type="caution">
    <text evidence="1">The sequence shown here is derived from an EMBL/GenBank/DDBJ whole genome shotgun (WGS) entry which is preliminary data.</text>
</comment>
<organism evidence="1 2">
    <name type="scientific">Bradyrhizobium yuanmingense</name>
    <dbReference type="NCBI Taxonomy" id="108015"/>
    <lineage>
        <taxon>Bacteria</taxon>
        <taxon>Pseudomonadati</taxon>
        <taxon>Pseudomonadota</taxon>
        <taxon>Alphaproteobacteria</taxon>
        <taxon>Hyphomicrobiales</taxon>
        <taxon>Nitrobacteraceae</taxon>
        <taxon>Bradyrhizobium</taxon>
    </lineage>
</organism>
<evidence type="ECO:0008006" key="3">
    <source>
        <dbReference type="Google" id="ProtNLM"/>
    </source>
</evidence>
<reference evidence="1 2" key="1">
    <citation type="submission" date="2024-07" db="EMBL/GenBank/DDBJ databases">
        <title>Genomic Encyclopedia of Type Strains, Phase V (KMG-V): Genome sequencing to study the core and pangenomes of soil and plant-associated prokaryotes.</title>
        <authorList>
            <person name="Whitman W."/>
        </authorList>
    </citation>
    <scope>NUCLEOTIDE SEQUENCE [LARGE SCALE GENOMIC DNA]</scope>
    <source>
        <strain evidence="1 2">USDA 222</strain>
    </source>
</reference>
<dbReference type="EMBL" id="JBGBZN010000002">
    <property type="protein sequence ID" value="MEY9469955.1"/>
    <property type="molecule type" value="Genomic_DNA"/>
</dbReference>